<keyword evidence="4" id="KW-0012">Acyltransferase</keyword>
<dbReference type="GO" id="GO:0071770">
    <property type="term" value="P:DIM/DIP cell wall layer assembly"/>
    <property type="evidence" value="ECO:0007669"/>
    <property type="project" value="TreeGrafter"/>
</dbReference>
<dbReference type="GO" id="GO:0006633">
    <property type="term" value="P:fatty acid biosynthetic process"/>
    <property type="evidence" value="ECO:0007669"/>
    <property type="project" value="TreeGrafter"/>
</dbReference>
<gene>
    <name evidence="6" type="ordered locus">KSE_70500</name>
</gene>
<dbReference type="SUPFAM" id="SSF55048">
    <property type="entry name" value="Probable ACP-binding domain of malonyl-CoA ACP transacylase"/>
    <property type="match status" value="1"/>
</dbReference>
<keyword evidence="2" id="KW-0597">Phosphoprotein</keyword>
<dbReference type="RefSeq" id="WP_014140099.1">
    <property type="nucleotide sequence ID" value="NC_016109.1"/>
</dbReference>
<reference evidence="6 7" key="1">
    <citation type="journal article" date="2010" name="DNA Res.">
        <title>Genome sequence of Kitasatospora setae NBRC 14216T: an evolutionary snapshot of the family Streptomycetaceae.</title>
        <authorList>
            <person name="Ichikawa N."/>
            <person name="Oguchi A."/>
            <person name="Ikeda H."/>
            <person name="Ishikawa J."/>
            <person name="Kitani S."/>
            <person name="Watanabe Y."/>
            <person name="Nakamura S."/>
            <person name="Katano Y."/>
            <person name="Kishi E."/>
            <person name="Sasagawa M."/>
            <person name="Ankai A."/>
            <person name="Fukui S."/>
            <person name="Hashimoto Y."/>
            <person name="Kamata S."/>
            <person name="Otoguro M."/>
            <person name="Tanikawa S."/>
            <person name="Nihira T."/>
            <person name="Horinouchi S."/>
            <person name="Ohnishi Y."/>
            <person name="Hayakawa M."/>
            <person name="Kuzuyama T."/>
            <person name="Arisawa A."/>
            <person name="Nomoto F."/>
            <person name="Miura H."/>
            <person name="Takahashi Y."/>
            <person name="Fujita N."/>
        </authorList>
    </citation>
    <scope>NUCLEOTIDE SEQUENCE [LARGE SCALE GENOMIC DNA]</scope>
    <source>
        <strain evidence="7">ATCC 33774 / DSM 43861 / JCM 3304 / KCC A-0304 / NBRC 14216 / KM-6054</strain>
    </source>
</reference>
<dbReference type="InterPro" id="IPR001227">
    <property type="entry name" value="Ac_transferase_dom_sf"/>
</dbReference>
<dbReference type="eggNOG" id="COG3321">
    <property type="taxonomic scope" value="Bacteria"/>
</dbReference>
<dbReference type="GO" id="GO:0004312">
    <property type="term" value="F:fatty acid synthase activity"/>
    <property type="evidence" value="ECO:0007669"/>
    <property type="project" value="TreeGrafter"/>
</dbReference>
<dbReference type="GO" id="GO:0005886">
    <property type="term" value="C:plasma membrane"/>
    <property type="evidence" value="ECO:0007669"/>
    <property type="project" value="TreeGrafter"/>
</dbReference>
<dbReference type="Proteomes" id="UP000007076">
    <property type="component" value="Chromosome"/>
</dbReference>
<dbReference type="InterPro" id="IPR016036">
    <property type="entry name" value="Malonyl_transacylase_ACP-bd"/>
</dbReference>
<evidence type="ECO:0000256" key="2">
    <source>
        <dbReference type="ARBA" id="ARBA00022553"/>
    </source>
</evidence>
<dbReference type="PATRIC" id="fig|452652.3.peg.7084"/>
<dbReference type="HOGENOM" id="CLU_049880_0_0_11"/>
<dbReference type="InterPro" id="IPR014043">
    <property type="entry name" value="Acyl_transferase_dom"/>
</dbReference>
<dbReference type="Pfam" id="PF00698">
    <property type="entry name" value="Acyl_transf_1"/>
    <property type="match status" value="1"/>
</dbReference>
<evidence type="ECO:0000256" key="3">
    <source>
        <dbReference type="ARBA" id="ARBA00022679"/>
    </source>
</evidence>
<dbReference type="PANTHER" id="PTHR43775:SF37">
    <property type="entry name" value="SI:DKEY-61P9.11"/>
    <property type="match status" value="1"/>
</dbReference>
<keyword evidence="7" id="KW-1185">Reference proteome</keyword>
<dbReference type="InterPro" id="IPR050091">
    <property type="entry name" value="PKS_NRPS_Biosynth_Enz"/>
</dbReference>
<evidence type="ECO:0000313" key="7">
    <source>
        <dbReference type="Proteomes" id="UP000007076"/>
    </source>
</evidence>
<dbReference type="AlphaFoldDB" id="E4NIL0"/>
<feature type="domain" description="Malonyl-CoA:ACP transacylase (MAT)" evidence="5">
    <location>
        <begin position="102"/>
        <end position="399"/>
    </location>
</feature>
<evidence type="ECO:0000259" key="5">
    <source>
        <dbReference type="SMART" id="SM00827"/>
    </source>
</evidence>
<protein>
    <recommendedName>
        <fullName evidence="5">Malonyl-CoA:ACP transacylase (MAT) domain-containing protein</fullName>
    </recommendedName>
</protein>
<proteinExistence type="predicted"/>
<dbReference type="SUPFAM" id="SSF52151">
    <property type="entry name" value="FabD/lysophospholipase-like"/>
    <property type="match status" value="1"/>
</dbReference>
<evidence type="ECO:0000256" key="1">
    <source>
        <dbReference type="ARBA" id="ARBA00022450"/>
    </source>
</evidence>
<accession>E4NIL0</accession>
<dbReference type="KEGG" id="ksk:KSE_70500"/>
<dbReference type="InterPro" id="IPR016035">
    <property type="entry name" value="Acyl_Trfase/lysoPLipase"/>
</dbReference>
<dbReference type="EMBL" id="AP010968">
    <property type="protein sequence ID" value="BAJ32808.1"/>
    <property type="molecule type" value="Genomic_DNA"/>
</dbReference>
<dbReference type="PANTHER" id="PTHR43775">
    <property type="entry name" value="FATTY ACID SYNTHASE"/>
    <property type="match status" value="1"/>
</dbReference>
<dbReference type="FunFam" id="3.40.366.10:FF:000002">
    <property type="entry name" value="Probable polyketide synthase 2"/>
    <property type="match status" value="1"/>
</dbReference>
<dbReference type="STRING" id="452652.KSE_70500"/>
<organism evidence="6 7">
    <name type="scientific">Kitasatospora setae (strain ATCC 33774 / DSM 43861 / JCM 3304 / KCC A-0304 / NBRC 14216 / KM-6054)</name>
    <name type="common">Streptomyces setae</name>
    <dbReference type="NCBI Taxonomy" id="452652"/>
    <lineage>
        <taxon>Bacteria</taxon>
        <taxon>Bacillati</taxon>
        <taxon>Actinomycetota</taxon>
        <taxon>Actinomycetes</taxon>
        <taxon>Kitasatosporales</taxon>
        <taxon>Streptomycetaceae</taxon>
        <taxon>Kitasatospora</taxon>
    </lineage>
</organism>
<dbReference type="Gene3D" id="3.40.366.10">
    <property type="entry name" value="Malonyl-Coenzyme A Acyl Carrier Protein, domain 2"/>
    <property type="match status" value="1"/>
</dbReference>
<dbReference type="Gene3D" id="3.30.70.3290">
    <property type="match status" value="1"/>
</dbReference>
<dbReference type="GO" id="GO:0005737">
    <property type="term" value="C:cytoplasm"/>
    <property type="evidence" value="ECO:0007669"/>
    <property type="project" value="TreeGrafter"/>
</dbReference>
<evidence type="ECO:0000313" key="6">
    <source>
        <dbReference type="EMBL" id="BAJ32808.1"/>
    </source>
</evidence>
<sequence length="454" mass="48027">MNARLFAVAADTEDRLRAVLSAHRARVLDGHDLPPLAHYCRDAAPGSAPGPYRLAFAVESYEELAGQLAELLGGPGAEPGTAPGGGSLPAPAPDRPSGLVFVFAGQGAQWYGMGRELLATEPVFRAALHHCDREVREFAGFSVVEQLGLDGQESGLGEIEVLQPTMVSLQIALVALWRSWGVTPDAVVGHSMGEIAAAHTAGALSRRDALMIACRRSGLLRRIVGKGALATTELPPAEAHAVAAASGGRISVAGENSPRSTVLAGDAESLAALVEELERRDVYCRVIKGTVASHSHYVDELRDDLRVALRSLRPGPTRVPMYSTVTAEPVPGTELGAGYWMRNLREPVRLAAAVEGLHAAGHEVFVEVSAHPVLLSPIRQTLEHGERAARLLPSGRRRAERRSLLDSLGALHQCGFRPDWAALSPPAGAAPALTPYQAAVVDAVRRPRPVPTGV</sequence>
<dbReference type="SMART" id="SM00827">
    <property type="entry name" value="PKS_AT"/>
    <property type="match status" value="1"/>
</dbReference>
<keyword evidence="3" id="KW-0808">Transferase</keyword>
<keyword evidence="1" id="KW-0596">Phosphopantetheine</keyword>
<name>E4NIL0_KITSK</name>
<evidence type="ECO:0000256" key="4">
    <source>
        <dbReference type="ARBA" id="ARBA00023315"/>
    </source>
</evidence>